<evidence type="ECO:0000313" key="2">
    <source>
        <dbReference type="EMBL" id="AKQ65706.1"/>
    </source>
</evidence>
<evidence type="ECO:0000256" key="1">
    <source>
        <dbReference type="SAM" id="SignalP"/>
    </source>
</evidence>
<dbReference type="STRING" id="1297742.A176_002618"/>
<protein>
    <submittedName>
        <fullName evidence="2">Uncharacterized protein</fullName>
    </submittedName>
</protein>
<dbReference type="RefSeq" id="WP_049872285.1">
    <property type="nucleotide sequence ID" value="NZ_CP012109.1"/>
</dbReference>
<feature type="chain" id="PRO_5005211909" evidence="1">
    <location>
        <begin position="23"/>
        <end position="132"/>
    </location>
</feature>
<dbReference type="Proteomes" id="UP000009026">
    <property type="component" value="Chromosome"/>
</dbReference>
<evidence type="ECO:0000313" key="3">
    <source>
        <dbReference type="Proteomes" id="UP000009026"/>
    </source>
</evidence>
<name>A0A0H4WQA7_9BACT</name>
<dbReference type="AlphaFoldDB" id="A0A0H4WQA7"/>
<gene>
    <name evidence="2" type="ORF">A176_002618</name>
</gene>
<keyword evidence="3" id="KW-1185">Reference proteome</keyword>
<dbReference type="OrthoDB" id="5383158at2"/>
<keyword evidence="1" id="KW-0732">Signal</keyword>
<proteinExistence type="predicted"/>
<organism evidence="2 3">
    <name type="scientific">Pseudomyxococcus hansupus</name>
    <dbReference type="NCBI Taxonomy" id="1297742"/>
    <lineage>
        <taxon>Bacteria</taxon>
        <taxon>Pseudomonadati</taxon>
        <taxon>Myxococcota</taxon>
        <taxon>Myxococcia</taxon>
        <taxon>Myxococcales</taxon>
        <taxon>Cystobacterineae</taxon>
        <taxon>Myxococcaceae</taxon>
        <taxon>Pseudomyxococcus</taxon>
    </lineage>
</organism>
<dbReference type="EMBL" id="CP012109">
    <property type="protein sequence ID" value="AKQ65706.1"/>
    <property type="molecule type" value="Genomic_DNA"/>
</dbReference>
<dbReference type="KEGG" id="mym:A176_002618"/>
<feature type="signal peptide" evidence="1">
    <location>
        <begin position="1"/>
        <end position="22"/>
    </location>
</feature>
<sequence>MSGLSRLLALALLLLWQTVASGAGGLGHYCEKQVQRKSSVCKCPHGAVHSEAASRGEPVLHAHCCDAPHWNLPAPTEAGSASHAPLIHAPHALVPAVWLPSPPTAPRPLPAFARWEVPKARAPLSTFASARC</sequence>
<dbReference type="PATRIC" id="fig|1297742.4.peg.2644"/>
<accession>A0A0H4WQA7</accession>
<reference evidence="2 3" key="1">
    <citation type="journal article" date="2016" name="PLoS ONE">
        <title>Complete Genome Sequence and Comparative Genomics of a Novel Myxobacterium Myxococcus hansupus.</title>
        <authorList>
            <person name="Sharma G."/>
            <person name="Narwani T."/>
            <person name="Subramanian S."/>
        </authorList>
    </citation>
    <scope>NUCLEOTIDE SEQUENCE [LARGE SCALE GENOMIC DNA]</scope>
    <source>
        <strain evidence="3">mixupus</strain>
    </source>
</reference>